<proteinExistence type="inferred from homology"/>
<keyword evidence="2" id="KW-0436">Ligase</keyword>
<evidence type="ECO:0000313" key="5">
    <source>
        <dbReference type="EMBL" id="SVC59022.1"/>
    </source>
</evidence>
<organism evidence="5">
    <name type="scientific">marine metagenome</name>
    <dbReference type="NCBI Taxonomy" id="408172"/>
    <lineage>
        <taxon>unclassified sequences</taxon>
        <taxon>metagenomes</taxon>
        <taxon>ecological metagenomes</taxon>
    </lineage>
</organism>
<dbReference type="GO" id="GO:0005524">
    <property type="term" value="F:ATP binding"/>
    <property type="evidence" value="ECO:0007669"/>
    <property type="project" value="UniProtKB-KW"/>
</dbReference>
<feature type="non-terminal residue" evidence="5">
    <location>
        <position position="92"/>
    </location>
</feature>
<dbReference type="Gene3D" id="3.40.1190.10">
    <property type="entry name" value="Mur-like, catalytic domain"/>
    <property type="match status" value="1"/>
</dbReference>
<evidence type="ECO:0008006" key="6">
    <source>
        <dbReference type="Google" id="ProtNLM"/>
    </source>
</evidence>
<reference evidence="5" key="1">
    <citation type="submission" date="2018-05" db="EMBL/GenBank/DDBJ databases">
        <authorList>
            <person name="Lanie J.A."/>
            <person name="Ng W.-L."/>
            <person name="Kazmierczak K.M."/>
            <person name="Andrzejewski T.M."/>
            <person name="Davidsen T.M."/>
            <person name="Wayne K.J."/>
            <person name="Tettelin H."/>
            <person name="Glass J.I."/>
            <person name="Rusch D."/>
            <person name="Podicherti R."/>
            <person name="Tsui H.-C.T."/>
            <person name="Winkler M.E."/>
        </authorList>
    </citation>
    <scope>NUCLEOTIDE SEQUENCE</scope>
</reference>
<evidence type="ECO:0000256" key="4">
    <source>
        <dbReference type="ARBA" id="ARBA00022840"/>
    </source>
</evidence>
<gene>
    <name evidence="5" type="ORF">METZ01_LOCUS311876</name>
</gene>
<name>A0A382NH23_9ZZZZ</name>
<evidence type="ECO:0000256" key="2">
    <source>
        <dbReference type="ARBA" id="ARBA00022598"/>
    </source>
</evidence>
<keyword evidence="4" id="KW-0067">ATP-binding</keyword>
<dbReference type="GO" id="GO:0004326">
    <property type="term" value="F:tetrahydrofolylpolyglutamate synthase activity"/>
    <property type="evidence" value="ECO:0007669"/>
    <property type="project" value="InterPro"/>
</dbReference>
<dbReference type="InterPro" id="IPR018109">
    <property type="entry name" value="Folylpolyglutamate_synth_CS"/>
</dbReference>
<dbReference type="InterPro" id="IPR001645">
    <property type="entry name" value="Folylpolyglutamate_synth"/>
</dbReference>
<keyword evidence="3" id="KW-0547">Nucleotide-binding</keyword>
<dbReference type="GO" id="GO:0008841">
    <property type="term" value="F:dihydrofolate synthase activity"/>
    <property type="evidence" value="ECO:0007669"/>
    <property type="project" value="TreeGrafter"/>
</dbReference>
<dbReference type="InterPro" id="IPR036565">
    <property type="entry name" value="Mur-like_cat_sf"/>
</dbReference>
<dbReference type="AlphaFoldDB" id="A0A382NH23"/>
<sequence length="92" mass="10118">MSIKTLTDDESLKYLYSLIPRGIKLGLGNISAVLNELGNPQKKIPSIHIAGTNGKGSTAAFCESILRNSGYKVGLYTSPHLLDFRERIQLNR</sequence>
<dbReference type="EMBL" id="UINC01099615">
    <property type="protein sequence ID" value="SVC59022.1"/>
    <property type="molecule type" value="Genomic_DNA"/>
</dbReference>
<comment type="similarity">
    <text evidence="1">Belongs to the folylpolyglutamate synthase family.</text>
</comment>
<accession>A0A382NH23</accession>
<evidence type="ECO:0000256" key="3">
    <source>
        <dbReference type="ARBA" id="ARBA00022741"/>
    </source>
</evidence>
<dbReference type="PANTHER" id="PTHR11136">
    <property type="entry name" value="FOLYLPOLYGLUTAMATE SYNTHASE-RELATED"/>
    <property type="match status" value="1"/>
</dbReference>
<protein>
    <recommendedName>
        <fullName evidence="6">Mur ligase central domain-containing protein</fullName>
    </recommendedName>
</protein>
<dbReference type="PROSITE" id="PS01011">
    <property type="entry name" value="FOLYLPOLYGLU_SYNT_1"/>
    <property type="match status" value="1"/>
</dbReference>
<dbReference type="PANTHER" id="PTHR11136:SF0">
    <property type="entry name" value="DIHYDROFOLATE SYNTHETASE-RELATED"/>
    <property type="match status" value="1"/>
</dbReference>
<dbReference type="SUPFAM" id="SSF53623">
    <property type="entry name" value="MurD-like peptide ligases, catalytic domain"/>
    <property type="match status" value="1"/>
</dbReference>
<evidence type="ECO:0000256" key="1">
    <source>
        <dbReference type="ARBA" id="ARBA00008276"/>
    </source>
</evidence>
<dbReference type="GO" id="GO:0005737">
    <property type="term" value="C:cytoplasm"/>
    <property type="evidence" value="ECO:0007669"/>
    <property type="project" value="TreeGrafter"/>
</dbReference>